<dbReference type="Gene3D" id="3.30.720.100">
    <property type="match status" value="1"/>
</dbReference>
<dbReference type="EMBL" id="PDJC01000001">
    <property type="protein sequence ID" value="PFG17147.1"/>
    <property type="molecule type" value="Genomic_DNA"/>
</dbReference>
<accession>A0A2A9CRS6</accession>
<dbReference type="Proteomes" id="UP000226079">
    <property type="component" value="Unassembled WGS sequence"/>
</dbReference>
<keyword evidence="3" id="KW-1185">Reference proteome</keyword>
<reference evidence="2 3" key="1">
    <citation type="submission" date="2017-10" db="EMBL/GenBank/DDBJ databases">
        <title>Sequencing the genomes of 1000 actinobacteria strains.</title>
        <authorList>
            <person name="Klenk H.-P."/>
        </authorList>
    </citation>
    <scope>NUCLEOTIDE SEQUENCE [LARGE SCALE GENOMIC DNA]</scope>
    <source>
        <strain evidence="2 3">DSM 15597</strain>
    </source>
</reference>
<dbReference type="PANTHER" id="PTHR33990">
    <property type="entry name" value="PROTEIN YJDN-RELATED"/>
    <property type="match status" value="1"/>
</dbReference>
<sequence>MQKIVPNLWFDHTAEEAATFYASVFPNARIIDIHRYPDEGLPDFQKEFAGQPVTVEFELGGYRLVGINAGPEFRPNPSVSFFVNFDPSVDDQAREHLDDLWTALAAEGSVLMPLQEYPYSRRYGWVEDKWGVSWQLMLTNPEGEPRPFIVPSIMFGSTVQGRAKEAIDFYLGLFGGRPGTIATYPAEAGPVAGQVMFADFQLVGEWLAAMDAADQDFTFTPGVSLLVYCHGQEELDRWWGELSAVPEAEQCGWCQDKFGLSWQLVPDNLDELMAGPDAYATLMSMGKIDIAAFG</sequence>
<dbReference type="AlphaFoldDB" id="A0A2A9CRS6"/>
<name>A0A2A9CRS6_9ACTN</name>
<feature type="domain" description="PhnB-like" evidence="1">
    <location>
        <begin position="149"/>
        <end position="265"/>
    </location>
</feature>
<organism evidence="2 3">
    <name type="scientific">Propionicimonas paludicola</name>
    <dbReference type="NCBI Taxonomy" id="185243"/>
    <lineage>
        <taxon>Bacteria</taxon>
        <taxon>Bacillati</taxon>
        <taxon>Actinomycetota</taxon>
        <taxon>Actinomycetes</taxon>
        <taxon>Propionibacteriales</taxon>
        <taxon>Nocardioidaceae</taxon>
        <taxon>Propionicimonas</taxon>
    </lineage>
</organism>
<evidence type="ECO:0000313" key="3">
    <source>
        <dbReference type="Proteomes" id="UP000226079"/>
    </source>
</evidence>
<dbReference type="GO" id="GO:0008168">
    <property type="term" value="F:methyltransferase activity"/>
    <property type="evidence" value="ECO:0007669"/>
    <property type="project" value="UniProtKB-KW"/>
</dbReference>
<dbReference type="OrthoDB" id="9806473at2"/>
<keyword evidence="2" id="KW-0489">Methyltransferase</keyword>
<dbReference type="Pfam" id="PF06983">
    <property type="entry name" value="3-dmu-9_3-mt"/>
    <property type="match status" value="2"/>
</dbReference>
<dbReference type="InterPro" id="IPR028973">
    <property type="entry name" value="PhnB-like"/>
</dbReference>
<evidence type="ECO:0000259" key="1">
    <source>
        <dbReference type="Pfam" id="PF06983"/>
    </source>
</evidence>
<feature type="domain" description="PhnB-like" evidence="1">
    <location>
        <begin position="2"/>
        <end position="136"/>
    </location>
</feature>
<protein>
    <submittedName>
        <fullName evidence="2">Putative 3-demethylubiquinone-9 3-methyltransferase (Glyoxalase superfamily)</fullName>
    </submittedName>
</protein>
<dbReference type="Gene3D" id="3.30.720.110">
    <property type="match status" value="1"/>
</dbReference>
<proteinExistence type="predicted"/>
<dbReference type="SUPFAM" id="SSF54593">
    <property type="entry name" value="Glyoxalase/Bleomycin resistance protein/Dihydroxybiphenyl dioxygenase"/>
    <property type="match status" value="2"/>
</dbReference>
<dbReference type="GO" id="GO:0032259">
    <property type="term" value="P:methylation"/>
    <property type="evidence" value="ECO:0007669"/>
    <property type="project" value="UniProtKB-KW"/>
</dbReference>
<dbReference type="CDD" id="cd06588">
    <property type="entry name" value="PhnB_like"/>
    <property type="match status" value="2"/>
</dbReference>
<dbReference type="RefSeq" id="WP_098460607.1">
    <property type="nucleotide sequence ID" value="NZ_PDJC01000001.1"/>
</dbReference>
<evidence type="ECO:0000313" key="2">
    <source>
        <dbReference type="EMBL" id="PFG17147.1"/>
    </source>
</evidence>
<dbReference type="InterPro" id="IPR029068">
    <property type="entry name" value="Glyas_Bleomycin-R_OHBP_Dase"/>
</dbReference>
<comment type="caution">
    <text evidence="2">The sequence shown here is derived from an EMBL/GenBank/DDBJ whole genome shotgun (WGS) entry which is preliminary data.</text>
</comment>
<gene>
    <name evidence="2" type="ORF">ATK74_1709</name>
</gene>
<dbReference type="Gene3D" id="3.10.180.10">
    <property type="entry name" value="2,3-Dihydroxybiphenyl 1,2-Dioxygenase, domain 1"/>
    <property type="match status" value="1"/>
</dbReference>
<keyword evidence="2" id="KW-0808">Transferase</keyword>
<keyword evidence="2" id="KW-0830">Ubiquinone</keyword>